<proteinExistence type="inferred from homology"/>
<evidence type="ECO:0000256" key="12">
    <source>
        <dbReference type="ARBA" id="ARBA00023052"/>
    </source>
</evidence>
<dbReference type="Gene3D" id="3.40.50.920">
    <property type="match status" value="1"/>
</dbReference>
<comment type="subunit">
    <text evidence="6">Homodimer.</text>
</comment>
<evidence type="ECO:0000256" key="4">
    <source>
        <dbReference type="ARBA" id="ARBA00002931"/>
    </source>
</evidence>
<feature type="binding site" evidence="16">
    <location>
        <position position="348"/>
    </location>
    <ligand>
        <name>substrate</name>
    </ligand>
</feature>
<feature type="site" description="Important for catalytic activity" evidence="19">
    <location>
        <position position="23"/>
    </location>
</feature>
<keyword evidence="12 17" id="KW-0786">Thiamine pyrophosphate</keyword>
<evidence type="ECO:0000256" key="5">
    <source>
        <dbReference type="ARBA" id="ARBA00007131"/>
    </source>
</evidence>
<feature type="binding site" evidence="16">
    <location>
        <position position="457"/>
    </location>
    <ligand>
        <name>substrate</name>
    </ligand>
</feature>
<dbReference type="PANTHER" id="PTHR43522:SF2">
    <property type="entry name" value="TRANSKETOLASE 1-RELATED"/>
    <property type="match status" value="1"/>
</dbReference>
<organism evidence="21 22">
    <name type="scientific">Ureaplasma urealyticum</name>
    <name type="common">Ureaplasma urealyticum biotype 2</name>
    <dbReference type="NCBI Taxonomy" id="2130"/>
    <lineage>
        <taxon>Bacteria</taxon>
        <taxon>Bacillati</taxon>
        <taxon>Mycoplasmatota</taxon>
        <taxon>Mycoplasmoidales</taxon>
        <taxon>Mycoplasmoidaceae</taxon>
        <taxon>Ureaplasma</taxon>
    </lineage>
</organism>
<feature type="binding site" evidence="17">
    <location>
        <position position="151"/>
    </location>
    <ligand>
        <name>thiamine diphosphate</name>
        <dbReference type="ChEBI" id="CHEBI:58937"/>
    </ligand>
</feature>
<reference evidence="21 22" key="1">
    <citation type="submission" date="2019-07" db="EMBL/GenBank/DDBJ databases">
        <title>Comparative genomics of three clinical Ureaplasma species: analysis of their core genomes and virulence factors.</title>
        <authorList>
            <person name="Yang T."/>
            <person name="Zhang Y."/>
            <person name="Li X."/>
            <person name="Kong Y."/>
            <person name="Yu H."/>
            <person name="Ruan Z."/>
            <person name="Xie X."/>
            <person name="Zhang J."/>
        </authorList>
    </citation>
    <scope>NUCLEOTIDE SEQUENCE [LARGE SCALE GENOMIC DNA]</scope>
    <source>
        <strain evidence="21 22">132</strain>
    </source>
</reference>
<feature type="domain" description="Transketolase-like pyrimidine-binding" evidence="20">
    <location>
        <begin position="345"/>
        <end position="513"/>
    </location>
</feature>
<dbReference type="InterPro" id="IPR005475">
    <property type="entry name" value="Transketolase-like_Pyr-bd"/>
</dbReference>
<evidence type="ECO:0000256" key="15">
    <source>
        <dbReference type="PIRSR" id="PIRSR605478-1"/>
    </source>
</evidence>
<feature type="binding site" evidence="17">
    <location>
        <begin position="110"/>
        <end position="112"/>
    </location>
    <ligand>
        <name>thiamine diphosphate</name>
        <dbReference type="ChEBI" id="CHEBI:58937"/>
    </ligand>
</feature>
<dbReference type="NCBIfam" id="TIGR00232">
    <property type="entry name" value="tktlase_bact"/>
    <property type="match status" value="1"/>
</dbReference>
<dbReference type="SUPFAM" id="SSF52922">
    <property type="entry name" value="TK C-terminal domain-like"/>
    <property type="match status" value="1"/>
</dbReference>
<feature type="binding site" evidence="18">
    <location>
        <position position="180"/>
    </location>
    <ligand>
        <name>Mg(2+)</name>
        <dbReference type="ChEBI" id="CHEBI:18420"/>
    </ligand>
</feature>
<dbReference type="Proteomes" id="UP000318231">
    <property type="component" value="Chromosome"/>
</dbReference>
<evidence type="ECO:0000256" key="10">
    <source>
        <dbReference type="ARBA" id="ARBA00022837"/>
    </source>
</evidence>
<evidence type="ECO:0000256" key="17">
    <source>
        <dbReference type="PIRSR" id="PIRSR605478-3"/>
    </source>
</evidence>
<evidence type="ECO:0000313" key="21">
    <source>
        <dbReference type="EMBL" id="QDI65182.1"/>
    </source>
</evidence>
<evidence type="ECO:0000256" key="18">
    <source>
        <dbReference type="PIRSR" id="PIRSR605478-4"/>
    </source>
</evidence>
<comment type="catalytic activity">
    <reaction evidence="13">
        <text>D-sedoheptulose 7-phosphate + D-glyceraldehyde 3-phosphate = aldehydo-D-ribose 5-phosphate + D-xylulose 5-phosphate</text>
        <dbReference type="Rhea" id="RHEA:10508"/>
        <dbReference type="ChEBI" id="CHEBI:57483"/>
        <dbReference type="ChEBI" id="CHEBI:57737"/>
        <dbReference type="ChEBI" id="CHEBI:58273"/>
        <dbReference type="ChEBI" id="CHEBI:59776"/>
        <dbReference type="EC" id="2.2.1.1"/>
    </reaction>
</comment>
<sequence length="654" mass="73535">MNRYVNAMRSLALQAINKANQGHSGMSISAAPIIYTLYKGLMTISKSHPKWFNRDRLVLSAGHGSMALYPVFYFSSLLTLDDIKNFRNDNHLTPGHPEVLSNNYIDASTGPLGQGVANAVGMAITESYLRAEFASLKGVVDHYTYCIVGDGDLQEGISYEAMSIAGKLKLSKLIILHDSNDYQLDSAVSDVNIEDLKMRVESMGWNYLKTDNNPENIFKAIAEAKWKKNVKPTFIEVKTIIGEGTSFENSNEAHAAAISKEELEKFGKRFHTKTNNFEFHQEIFDHFFFNVVARGESAYNQWQQLVDQYMQTNPEQMQRLLNYINGNYEDLNKMLDENKIVNLSDSTRSYLKQYFAQLKDLKSALVLSADLAKSTFTKIGENAFNDDYKNPYIKFGIREFAMAGAMNGISLHQGAKAIGGTFLAFSDYMKPAIRLTAISNLANLFIFSHDSYAVGGDGPTHQPVDQLPMLRAIPNVEVIRPADHYEVKHALSYSFKQKQKPICLVTSRQAIKQINEQKPQDFTKGAYIINSPFSFSENPDYTIIASGSEVSLANDAAKEIFEKHQLKVKVISAFNLNLFLQQKPEVIKNLVSSKNGLLAIEASSEMLWWKLSVYTDKFMQIAANQFGRSADGNKLMHEFGFSVENIINQLLNKK</sequence>
<evidence type="ECO:0000256" key="11">
    <source>
        <dbReference type="ARBA" id="ARBA00022842"/>
    </source>
</evidence>
<feature type="binding site" evidence="16">
    <location>
        <position position="461"/>
    </location>
    <ligand>
        <name>substrate</name>
    </ligand>
</feature>
<feature type="binding site" evidence="17">
    <location>
        <position position="180"/>
    </location>
    <ligand>
        <name>thiamine diphosphate</name>
        <dbReference type="ChEBI" id="CHEBI:58937"/>
    </ligand>
</feature>
<dbReference type="InterPro" id="IPR009014">
    <property type="entry name" value="Transketo_C/PFOR_II"/>
</dbReference>
<feature type="binding site" evidence="17">
    <location>
        <position position="63"/>
    </location>
    <ligand>
        <name>thiamine diphosphate</name>
        <dbReference type="ChEBI" id="CHEBI:58937"/>
    </ligand>
</feature>
<evidence type="ECO:0000256" key="7">
    <source>
        <dbReference type="ARBA" id="ARBA00013152"/>
    </source>
</evidence>
<dbReference type="InterPro" id="IPR005474">
    <property type="entry name" value="Transketolase_N"/>
</dbReference>
<comment type="function">
    <text evidence="4">Catalyzes the transfer of a two-carbon ketol group from a ketose donor to an aldose acceptor, via a covalent intermediate with the cofactor thiamine pyrophosphate.</text>
</comment>
<dbReference type="GO" id="GO:0004802">
    <property type="term" value="F:transketolase activity"/>
    <property type="evidence" value="ECO:0007669"/>
    <property type="project" value="UniProtKB-UniRule"/>
</dbReference>
<evidence type="ECO:0000256" key="19">
    <source>
        <dbReference type="PIRSR" id="PIRSR605478-5"/>
    </source>
</evidence>
<dbReference type="GO" id="GO:0005829">
    <property type="term" value="C:cytosol"/>
    <property type="evidence" value="ECO:0007669"/>
    <property type="project" value="TreeGrafter"/>
</dbReference>
<dbReference type="InterPro" id="IPR029061">
    <property type="entry name" value="THDP-binding"/>
</dbReference>
<feature type="binding site" evidence="16">
    <location>
        <position position="254"/>
    </location>
    <ligand>
        <name>substrate</name>
    </ligand>
</feature>
<protein>
    <recommendedName>
        <fullName evidence="7 14">Transketolase</fullName>
        <ecNumber evidence="7 14">2.2.1.1</ecNumber>
    </recommendedName>
</protein>
<feature type="binding site" evidence="17">
    <location>
        <position position="254"/>
    </location>
    <ligand>
        <name>thiamine diphosphate</name>
        <dbReference type="ChEBI" id="CHEBI:58937"/>
    </ligand>
</feature>
<dbReference type="SUPFAM" id="SSF52518">
    <property type="entry name" value="Thiamin diphosphate-binding fold (THDP-binding)"/>
    <property type="match status" value="2"/>
</dbReference>
<dbReference type="InterPro" id="IPR055152">
    <property type="entry name" value="Transketolase-like_C_2"/>
</dbReference>
<dbReference type="Pfam" id="PF22613">
    <property type="entry name" value="Transketolase_C_1"/>
    <property type="match status" value="1"/>
</dbReference>
<evidence type="ECO:0000256" key="16">
    <source>
        <dbReference type="PIRSR" id="PIRSR605478-2"/>
    </source>
</evidence>
<evidence type="ECO:0000256" key="3">
    <source>
        <dbReference type="ARBA" id="ARBA00001941"/>
    </source>
</evidence>
<feature type="binding site" evidence="16">
    <location>
        <position position="374"/>
    </location>
    <ligand>
        <name>substrate</name>
    </ligand>
</feature>
<dbReference type="FunFam" id="3.40.50.970:FF:000045">
    <property type="entry name" value="Transketolase"/>
    <property type="match status" value="1"/>
</dbReference>
<keyword evidence="11 18" id="KW-0460">Magnesium</keyword>
<dbReference type="EC" id="2.2.1.1" evidence="7 14"/>
<dbReference type="InterPro" id="IPR020826">
    <property type="entry name" value="Transketolase_BS"/>
</dbReference>
<evidence type="ECO:0000256" key="13">
    <source>
        <dbReference type="ARBA" id="ARBA00049473"/>
    </source>
</evidence>
<feature type="binding site" evidence="16">
    <location>
        <position position="508"/>
    </location>
    <ligand>
        <name>substrate</name>
    </ligand>
</feature>
<dbReference type="NCBIfam" id="NF004558">
    <property type="entry name" value="PRK05899.2-4"/>
    <property type="match status" value="1"/>
</dbReference>
<comment type="cofactor">
    <cofactor evidence="3">
        <name>Co(2+)</name>
        <dbReference type="ChEBI" id="CHEBI:48828"/>
    </cofactor>
</comment>
<dbReference type="GO" id="GO:0046872">
    <property type="term" value="F:metal ion binding"/>
    <property type="evidence" value="ECO:0007669"/>
    <property type="project" value="UniProtKB-KW"/>
</dbReference>
<feature type="binding site" evidence="17">
    <location>
        <position position="425"/>
    </location>
    <ligand>
        <name>thiamine diphosphate</name>
        <dbReference type="ChEBI" id="CHEBI:58937"/>
    </ligand>
</feature>
<gene>
    <name evidence="21" type="ORF">FJM05_03330</name>
</gene>
<evidence type="ECO:0000256" key="14">
    <source>
        <dbReference type="NCBIfam" id="TIGR00232"/>
    </source>
</evidence>
<dbReference type="PANTHER" id="PTHR43522">
    <property type="entry name" value="TRANSKETOLASE"/>
    <property type="match status" value="1"/>
</dbReference>
<keyword evidence="10" id="KW-0106">Calcium</keyword>
<evidence type="ECO:0000256" key="8">
    <source>
        <dbReference type="ARBA" id="ARBA00022679"/>
    </source>
</evidence>
<dbReference type="InterPro" id="IPR033247">
    <property type="entry name" value="Transketolase_fam"/>
</dbReference>
<feature type="site" description="Important for catalytic activity" evidence="19">
    <location>
        <position position="254"/>
    </location>
</feature>
<dbReference type="Gene3D" id="3.40.50.970">
    <property type="match status" value="2"/>
</dbReference>
<dbReference type="CDD" id="cd07033">
    <property type="entry name" value="TPP_PYR_DXS_TK_like"/>
    <property type="match status" value="1"/>
</dbReference>
<dbReference type="InterPro" id="IPR005478">
    <property type="entry name" value="Transketolase_bac-like"/>
</dbReference>
<dbReference type="Pfam" id="PF00456">
    <property type="entry name" value="Transketolase_N"/>
    <property type="match status" value="1"/>
</dbReference>
<name>A0AAP9ACU6_UREUR</name>
<comment type="similarity">
    <text evidence="5">Belongs to the transketolase family.</text>
</comment>
<feature type="binding site" evidence="18">
    <location>
        <position position="150"/>
    </location>
    <ligand>
        <name>Mg(2+)</name>
        <dbReference type="ChEBI" id="CHEBI:18420"/>
    </ligand>
</feature>
<comment type="cofactor">
    <cofactor evidence="18">
        <name>Mg(2+)</name>
        <dbReference type="ChEBI" id="CHEBI:18420"/>
    </cofactor>
    <text evidence="18">Binds 1 Mg(2+) ion per subunit. Can also utilize other divalent metal cations, such as Ca(2+), Mn(2+) and Co(2+).</text>
</comment>
<evidence type="ECO:0000259" key="20">
    <source>
        <dbReference type="SMART" id="SM00861"/>
    </source>
</evidence>
<evidence type="ECO:0000313" key="22">
    <source>
        <dbReference type="Proteomes" id="UP000318231"/>
    </source>
</evidence>
<feature type="binding site" evidence="16">
    <location>
        <position position="449"/>
    </location>
    <ligand>
        <name>substrate</name>
    </ligand>
</feature>
<evidence type="ECO:0000256" key="1">
    <source>
        <dbReference type="ARBA" id="ARBA00001913"/>
    </source>
</evidence>
<dbReference type="AlphaFoldDB" id="A0AAP9ACU6"/>
<dbReference type="RefSeq" id="WP_141926419.1">
    <property type="nucleotide sequence ID" value="NZ_CP041200.1"/>
</dbReference>
<dbReference type="GO" id="GO:0006098">
    <property type="term" value="P:pentose-phosphate shunt"/>
    <property type="evidence" value="ECO:0007669"/>
    <property type="project" value="TreeGrafter"/>
</dbReference>
<feature type="binding site" evidence="16">
    <location>
        <position position="23"/>
    </location>
    <ligand>
        <name>substrate</name>
    </ligand>
</feature>
<evidence type="ECO:0000256" key="2">
    <source>
        <dbReference type="ARBA" id="ARBA00001936"/>
    </source>
</evidence>
<comment type="cofactor">
    <cofactor evidence="1">
        <name>Ca(2+)</name>
        <dbReference type="ChEBI" id="CHEBI:29108"/>
    </cofactor>
</comment>
<comment type="cofactor">
    <cofactor evidence="2">
        <name>Mn(2+)</name>
        <dbReference type="ChEBI" id="CHEBI:29035"/>
    </cofactor>
</comment>
<evidence type="ECO:0000256" key="6">
    <source>
        <dbReference type="ARBA" id="ARBA00011738"/>
    </source>
</evidence>
<dbReference type="PROSITE" id="PS00802">
    <property type="entry name" value="TRANSKETOLASE_2"/>
    <property type="match status" value="1"/>
</dbReference>
<feature type="active site" description="Proton donor" evidence="15">
    <location>
        <position position="399"/>
    </location>
</feature>
<keyword evidence="9 18" id="KW-0479">Metal-binding</keyword>
<keyword evidence="8 21" id="KW-0808">Transferase</keyword>
<accession>A0AAP9ACU6</accession>
<dbReference type="EMBL" id="CP041200">
    <property type="protein sequence ID" value="QDI65182.1"/>
    <property type="molecule type" value="Genomic_DNA"/>
</dbReference>
<comment type="cofactor">
    <cofactor evidence="17">
        <name>thiamine diphosphate</name>
        <dbReference type="ChEBI" id="CHEBI:58937"/>
    </cofactor>
    <text evidence="17">Binds 1 thiamine pyrophosphate per subunit. During the reaction, the substrate forms a covalent intermediate with the cofactor.</text>
</comment>
<dbReference type="Pfam" id="PF02779">
    <property type="entry name" value="Transket_pyr"/>
    <property type="match status" value="1"/>
</dbReference>
<dbReference type="CDD" id="cd02012">
    <property type="entry name" value="TPP_TK"/>
    <property type="match status" value="1"/>
</dbReference>
<dbReference type="SMART" id="SM00861">
    <property type="entry name" value="Transket_pyr"/>
    <property type="match status" value="1"/>
</dbReference>
<evidence type="ECO:0000256" key="9">
    <source>
        <dbReference type="ARBA" id="ARBA00022723"/>
    </source>
</evidence>